<name>A0ABD5EGQ3_9ACTN</name>
<dbReference type="Gene3D" id="3.90.25.10">
    <property type="entry name" value="UDP-galactose 4-epimerase, domain 1"/>
    <property type="match status" value="1"/>
</dbReference>
<dbReference type="EMBL" id="JAVRER010000109">
    <property type="protein sequence ID" value="MDT0419732.1"/>
    <property type="molecule type" value="Genomic_DNA"/>
</dbReference>
<gene>
    <name evidence="2" type="ORF">RM574_30105</name>
</gene>
<dbReference type="InterPro" id="IPR052718">
    <property type="entry name" value="NmrA-type_oxidoreductase"/>
</dbReference>
<sequence length="288" mass="30534">MIIVTGATGQLGRPLVEQLLRRVPAERVGVSVRSPEKLADLAARGVRVRRGDFAEPESLAHAFEGASQLLLVSVDATGPEAVARHAAAIDAARAADVGRVLYTSHQGVSPTSPFPPMPDHAATEKLLAKSGIAYTSLRNGFYASTTLQLLGDALDSGKLYAPEDGPVSWTTHADLAEAAAVILADGERGEAPFDGPTPALTGPRALDLSDVARIAREVTGRPVERIVVPDDQWREQLIEHGVPEPQADLLLGLFRASRAKEFAETGPTLGELLGREPLDLHGFLTESL</sequence>
<evidence type="ECO:0000313" key="3">
    <source>
        <dbReference type="Proteomes" id="UP001183607"/>
    </source>
</evidence>
<dbReference type="Proteomes" id="UP001183607">
    <property type="component" value="Unassembled WGS sequence"/>
</dbReference>
<protein>
    <submittedName>
        <fullName evidence="2">SDR family oxidoreductase</fullName>
        <ecNumber evidence="2">1.6.5.2</ecNumber>
    </submittedName>
</protein>
<proteinExistence type="predicted"/>
<dbReference type="Pfam" id="PF13460">
    <property type="entry name" value="NAD_binding_10"/>
    <property type="match status" value="1"/>
</dbReference>
<dbReference type="CDD" id="cd05269">
    <property type="entry name" value="TMR_SDR_a"/>
    <property type="match status" value="1"/>
</dbReference>
<dbReference type="PANTHER" id="PTHR47129:SF1">
    <property type="entry name" value="NMRA-LIKE DOMAIN-CONTAINING PROTEIN"/>
    <property type="match status" value="1"/>
</dbReference>
<dbReference type="RefSeq" id="WP_093854424.1">
    <property type="nucleotide sequence ID" value="NZ_JAVRER010000109.1"/>
</dbReference>
<keyword evidence="2" id="KW-0560">Oxidoreductase</keyword>
<dbReference type="InterPro" id="IPR036291">
    <property type="entry name" value="NAD(P)-bd_dom_sf"/>
</dbReference>
<comment type="caution">
    <text evidence="2">The sequence shown here is derived from an EMBL/GenBank/DDBJ whole genome shotgun (WGS) entry which is preliminary data.</text>
</comment>
<dbReference type="Gene3D" id="3.40.50.720">
    <property type="entry name" value="NAD(P)-binding Rossmann-like Domain"/>
    <property type="match status" value="1"/>
</dbReference>
<dbReference type="AlphaFoldDB" id="A0ABD5EGQ3"/>
<reference evidence="3" key="1">
    <citation type="submission" date="2023-07" db="EMBL/GenBank/DDBJ databases">
        <title>30 novel species of actinomycetes from the DSMZ collection.</title>
        <authorList>
            <person name="Nouioui I."/>
        </authorList>
    </citation>
    <scope>NUCLEOTIDE SEQUENCE [LARGE SCALE GENOMIC DNA]</scope>
    <source>
        <strain evidence="3">DSM 41982</strain>
    </source>
</reference>
<dbReference type="EC" id="1.6.5.2" evidence="2"/>
<dbReference type="PANTHER" id="PTHR47129">
    <property type="entry name" value="QUINONE OXIDOREDUCTASE 2"/>
    <property type="match status" value="1"/>
</dbReference>
<evidence type="ECO:0000259" key="1">
    <source>
        <dbReference type="Pfam" id="PF13460"/>
    </source>
</evidence>
<dbReference type="InterPro" id="IPR016040">
    <property type="entry name" value="NAD(P)-bd_dom"/>
</dbReference>
<evidence type="ECO:0000313" key="2">
    <source>
        <dbReference type="EMBL" id="MDT0419732.1"/>
    </source>
</evidence>
<feature type="domain" description="NAD(P)-binding" evidence="1">
    <location>
        <begin position="6"/>
        <end position="144"/>
    </location>
</feature>
<dbReference type="GO" id="GO:0003955">
    <property type="term" value="F:NAD(P)H dehydrogenase (quinone) activity"/>
    <property type="evidence" value="ECO:0007669"/>
    <property type="project" value="UniProtKB-EC"/>
</dbReference>
<accession>A0ABD5EGQ3</accession>
<organism evidence="2 3">
    <name type="scientific">Streptomyces evansiae</name>
    <dbReference type="NCBI Taxonomy" id="3075535"/>
    <lineage>
        <taxon>Bacteria</taxon>
        <taxon>Bacillati</taxon>
        <taxon>Actinomycetota</taxon>
        <taxon>Actinomycetes</taxon>
        <taxon>Kitasatosporales</taxon>
        <taxon>Streptomycetaceae</taxon>
        <taxon>Streptomyces</taxon>
    </lineage>
</organism>
<dbReference type="SUPFAM" id="SSF51735">
    <property type="entry name" value="NAD(P)-binding Rossmann-fold domains"/>
    <property type="match status" value="1"/>
</dbReference>